<evidence type="ECO:0008006" key="8">
    <source>
        <dbReference type="Google" id="ProtNLM"/>
    </source>
</evidence>
<evidence type="ECO:0000259" key="4">
    <source>
        <dbReference type="Pfam" id="PF25150"/>
    </source>
</evidence>
<dbReference type="SUPFAM" id="SSF48371">
    <property type="entry name" value="ARM repeat"/>
    <property type="match status" value="2"/>
</dbReference>
<dbReference type="GO" id="GO:0005829">
    <property type="term" value="C:cytosol"/>
    <property type="evidence" value="ECO:0007669"/>
    <property type="project" value="TreeGrafter"/>
</dbReference>
<dbReference type="InterPro" id="IPR056843">
    <property type="entry name" value="THADA-like_TPR"/>
</dbReference>
<keyword evidence="7" id="KW-1185">Reference proteome</keyword>
<dbReference type="EMBL" id="JAVRJZ010000019">
    <property type="protein sequence ID" value="KAK2707716.1"/>
    <property type="molecule type" value="Genomic_DNA"/>
</dbReference>
<proteinExistence type="inferred from homology"/>
<dbReference type="PANTHER" id="PTHR14387:SF0">
    <property type="entry name" value="DUF2428 DOMAIN-CONTAINING PROTEIN"/>
    <property type="match status" value="1"/>
</dbReference>
<dbReference type="InterPro" id="IPR051954">
    <property type="entry name" value="tRNA_methyltransferase_THADA"/>
</dbReference>
<evidence type="ECO:0000256" key="1">
    <source>
        <dbReference type="ARBA" id="ARBA00010409"/>
    </source>
</evidence>
<dbReference type="Pfam" id="PF25150">
    <property type="entry name" value="TPR_Trm732"/>
    <property type="match status" value="1"/>
</dbReference>
<sequence length="1436" mass="162221">MSSKSSQDISSLTALMSQLQKSKNNIHVGNFDKVYDIISNPSCYPLDMAMLAGIAFAVIKNKKDDLINELNSDKSDVQRLCLLHGSLSYVKLDILSVGSEDDLIMLRKLVEITSELLTTQNYAFHKLKILVLFAKHCKLNYEQQSILLLFEALFVKFNFLQFIVSNFENPEPGVSEAAKEALRSWLSLFGSYSFFKVAKFIYEETVSKLTWNSRSRYILLSLTIPYMDCKEVLIQTKGFLVNGLSTRVYTPLEDNYLSPVGAEMHQAILKSWGKEAWLGCFCDNFVGCLISKNEVVKHNVVNLYLPQVLSLIPDSGDYILKLLDVNNSEHWLAICSILKLDQEKHQISALMEQIAESLIPIAMEYSDDIVRIRAFAYFTYSKKKTDPFKSSDLNQILTFFKNNLNSDCAPFRQQLLSVAKVVIDRVVESSLQALKCKKFEIVLCQLNFIDSWVNMIFENLKCSGNYQRYSTCADLLTVIFGILFTDNKLLSKGSVLTAKPTFLQFANEQGKFSFFSPSNFEILKSGCLVSFGDVREKIANLLAQYFTPSQDEMQHCLEIAESLCGSPKFTLSECGAVFAKLIAIWTRKESQVKYDVYLNNLFSTCKTQFEALKTNFLVGARESSLQGTVCALNRVICESGSINVPKFNWNDIVNFVEEIVSYMLGVLSCKAVGPKDVPPSFGEMADSIEETIRRSLGKMEALTASAPLEDDLGVEISDDHHVVLACAWLNLKESVMLAADIVNKYRDILPHDIVERCGTIILKLMTQCRHKGAIESGAVACATYCRSLSGADDVFLSSIPYRQLEYIINLLESSTTVASITRRSAGLALVVLKIVSSGTKESKEVLVAYAMERLIKIASQEPTSSNSHLDMVQAQALHIIKSLVEDASMSKFIYPCCGRLFGICVDHFSSPFWTIRNASLQLYGGLVLRLIGQKKVNENGRASLTTFGFINRYPEIAQVVSKELIKSCANLRHLNPSLVPLLSLLARLSPGFETNFDASMCSSLRRLLGHVEYKVRELAAQALANFVKYYDVPNAIVSDCAEVWKYLGRDNTNLIHGYMLYMSVLCHRLVELEVIPSNRFERNHVVIVELQRLREYIIKYPYLIQNEYYKLYKILNIPLIEFDVKDMLGKYDEVTDPGFCIYAQTIFSLHFQQLNDSLSVTFPHDFWEEERGFPRDIILTWIQCMKKRLPKMAKSSIAAVQAVDSLTFMIYIFSADSEVFSRCLEVLELRGLEFIVKETDLRGRLAALCIKKAGTNDPDVSSVCIRVIASLAVLMNKMNDTFGEEFCEMFQKLMWTNVHPSKAFILRKSVAQNLIALSNCISRNFLDSKALGIVKFALILLQDESREIRLLATEFVAKFLGLEVKKSPNLAILDLLFMLKGELKLEYMAFMECIMQDLRVVSNISESSQLFSPEAVNPFLEIKLFENIVREVGQSE</sequence>
<evidence type="ECO:0000313" key="7">
    <source>
        <dbReference type="Proteomes" id="UP001187531"/>
    </source>
</evidence>
<dbReference type="InterPro" id="IPR019442">
    <property type="entry name" value="THADA/TRM732_DUF2428"/>
</dbReference>
<feature type="domain" description="tRNA (32-2'-O)-methyltransferase regulator THADA-like TPR repeats region" evidence="4">
    <location>
        <begin position="277"/>
        <end position="480"/>
    </location>
</feature>
<evidence type="ECO:0000313" key="6">
    <source>
        <dbReference type="EMBL" id="KAK2707716.1"/>
    </source>
</evidence>
<dbReference type="Pfam" id="PF10350">
    <property type="entry name" value="DUF2428"/>
    <property type="match status" value="1"/>
</dbReference>
<dbReference type="Proteomes" id="UP001187531">
    <property type="component" value="Unassembled WGS sequence"/>
</dbReference>
<feature type="domain" description="DUF2428" evidence="3">
    <location>
        <begin position="650"/>
        <end position="914"/>
    </location>
</feature>
<comment type="similarity">
    <text evidence="1">Belongs to the THADA family.</text>
</comment>
<dbReference type="Pfam" id="PF25151">
    <property type="entry name" value="TPR_Trm732_C"/>
    <property type="match status" value="1"/>
</dbReference>
<protein>
    <recommendedName>
        <fullName evidence="8">DUF2428 domain-containing protein</fullName>
    </recommendedName>
</protein>
<dbReference type="InterPro" id="IPR016024">
    <property type="entry name" value="ARM-type_fold"/>
</dbReference>
<comment type="caution">
    <text evidence="6">The sequence shown here is derived from an EMBL/GenBank/DDBJ whole genome shotgun (WGS) entry which is preliminary data.</text>
</comment>
<dbReference type="EMBL" id="JAVRJZ010000019">
    <property type="protein sequence ID" value="KAK2707715.1"/>
    <property type="molecule type" value="Genomic_DNA"/>
</dbReference>
<evidence type="ECO:0000256" key="2">
    <source>
        <dbReference type="ARBA" id="ARBA00022694"/>
    </source>
</evidence>
<dbReference type="PANTHER" id="PTHR14387">
    <property type="entry name" value="THADA/DEATH RECEPTOR INTERACTING PROTEIN"/>
    <property type="match status" value="1"/>
</dbReference>
<organism evidence="6 7">
    <name type="scientific">Artemia franciscana</name>
    <name type="common">Brine shrimp</name>
    <name type="synonym">Artemia sanfranciscana</name>
    <dbReference type="NCBI Taxonomy" id="6661"/>
    <lineage>
        <taxon>Eukaryota</taxon>
        <taxon>Metazoa</taxon>
        <taxon>Ecdysozoa</taxon>
        <taxon>Arthropoda</taxon>
        <taxon>Crustacea</taxon>
        <taxon>Branchiopoda</taxon>
        <taxon>Anostraca</taxon>
        <taxon>Artemiidae</taxon>
        <taxon>Artemia</taxon>
    </lineage>
</organism>
<accession>A0AA88HL53</accession>
<keyword evidence="2" id="KW-0819">tRNA processing</keyword>
<feature type="domain" description="tRNA (32-2'-O)-methyltransferase regulator THADA-like C-terminal TPR repeats region" evidence="5">
    <location>
        <begin position="916"/>
        <end position="1062"/>
    </location>
</feature>
<dbReference type="GO" id="GO:0030488">
    <property type="term" value="P:tRNA methylation"/>
    <property type="evidence" value="ECO:0007669"/>
    <property type="project" value="TreeGrafter"/>
</dbReference>
<evidence type="ECO:0000259" key="3">
    <source>
        <dbReference type="Pfam" id="PF10350"/>
    </source>
</evidence>
<evidence type="ECO:0000259" key="5">
    <source>
        <dbReference type="Pfam" id="PF25151"/>
    </source>
</evidence>
<gene>
    <name evidence="6" type="ORF">QYM36_015418</name>
</gene>
<reference evidence="6" key="1">
    <citation type="submission" date="2023-07" db="EMBL/GenBank/DDBJ databases">
        <title>Chromosome-level genome assembly of Artemia franciscana.</title>
        <authorList>
            <person name="Jo E."/>
        </authorList>
    </citation>
    <scope>NUCLEOTIDE SEQUENCE</scope>
    <source>
        <tissue evidence="6">Whole body</tissue>
    </source>
</reference>
<dbReference type="InterPro" id="IPR056842">
    <property type="entry name" value="THADA-like_TPR_C"/>
</dbReference>
<name>A0AA88HL53_ARTSF</name>